<dbReference type="GO" id="GO:0007165">
    <property type="term" value="P:signal transduction"/>
    <property type="evidence" value="ECO:0007669"/>
    <property type="project" value="InterPro"/>
</dbReference>
<evidence type="ECO:0000313" key="2">
    <source>
        <dbReference type="EnsemblMetazoa" id="Aqu2.1.12475_001"/>
    </source>
</evidence>
<dbReference type="InterPro" id="IPR000488">
    <property type="entry name" value="Death_dom"/>
</dbReference>
<name>A0A1X7TD24_AMPQE</name>
<dbReference type="InterPro" id="IPR045578">
    <property type="entry name" value="USP47_C"/>
</dbReference>
<proteinExistence type="predicted"/>
<dbReference type="Gene3D" id="1.10.533.10">
    <property type="entry name" value="Death Domain, Fas"/>
    <property type="match status" value="1"/>
</dbReference>
<dbReference type="OrthoDB" id="289038at2759"/>
<dbReference type="Pfam" id="PF19718">
    <property type="entry name" value="USP47_C"/>
    <property type="match status" value="1"/>
</dbReference>
<feature type="domain" description="Death" evidence="1">
    <location>
        <begin position="29"/>
        <end position="106"/>
    </location>
</feature>
<dbReference type="AlphaFoldDB" id="A0A1X7TD24"/>
<reference evidence="2" key="1">
    <citation type="submission" date="2017-05" db="UniProtKB">
        <authorList>
            <consortium name="EnsemblMetazoa"/>
        </authorList>
    </citation>
    <scope>IDENTIFICATION</scope>
</reference>
<evidence type="ECO:0000259" key="1">
    <source>
        <dbReference type="PROSITE" id="PS50017"/>
    </source>
</evidence>
<dbReference type="CDD" id="cd01670">
    <property type="entry name" value="Death"/>
    <property type="match status" value="1"/>
</dbReference>
<dbReference type="PROSITE" id="PS50017">
    <property type="entry name" value="DEATH_DOMAIN"/>
    <property type="match status" value="1"/>
</dbReference>
<dbReference type="InterPro" id="IPR011029">
    <property type="entry name" value="DEATH-like_dom_sf"/>
</dbReference>
<dbReference type="SUPFAM" id="SSF47986">
    <property type="entry name" value="DEATH domain"/>
    <property type="match status" value="1"/>
</dbReference>
<dbReference type="EnsemblMetazoa" id="Aqu2.1.12475_001">
    <property type="protein sequence ID" value="Aqu2.1.12475_001"/>
    <property type="gene ID" value="Aqu2.1.12475"/>
</dbReference>
<organism evidence="2">
    <name type="scientific">Amphimedon queenslandica</name>
    <name type="common">Sponge</name>
    <dbReference type="NCBI Taxonomy" id="400682"/>
    <lineage>
        <taxon>Eukaryota</taxon>
        <taxon>Metazoa</taxon>
        <taxon>Porifera</taxon>
        <taxon>Demospongiae</taxon>
        <taxon>Heteroscleromorpha</taxon>
        <taxon>Haplosclerida</taxon>
        <taxon>Niphatidae</taxon>
        <taxon>Amphimedon</taxon>
    </lineage>
</organism>
<accession>A0A1X7TD24</accession>
<dbReference type="InParanoid" id="A0A1X7TD24"/>
<sequence length="906" mass="105159">MATRSSQTCLDIGDLIDVIDLLKKCGFQGTKWQELGLRLGLLKTTLEALEMKYRGDVYHCQTECLSHWLRRVDNVDRRGGANFNSLSDALRSMNETAVAEKLSTSPSDAAVASNSSSQPLSPQVDKLQVPVPEGLLEKFTSIRMSYGSLFYNVGKIIKQKCCSLKDIKEFLSCCGTVLSRKVKKCRDISSVLHLIQNECSLTNIALLRSVVDEMKVSEAEEHIKTYRTELEEFCKSLSISLCLKERFASIPHLECETVTFIFDWKPEEHVLKDILELLAKVSGLKKLTIGNITLWRRQDVRQKELKEQDQDLLQHTEPEVISYIMLEEAEYKLRDTISSREEEAIELKQEISMAQVTEEESLFVQSDTQSIKEVEEEPLHEELTVLRSQFNETQKENEESSGKLSKMKIEYLRSLSSNTDSAAGKLRRGMSFEIDDCKFYLKAMTRPDYQPLVDNKRIIEKLRERITFMNMELIAEKEHNEKIIKNIKDLKEVEYKRQKEKEQENEEMCIVKFSLYSNHPVTGELMDSTLNVHKDELLPSVLNKAYKLMKLAPYIPIERCRLVKYNYECDVMNQSFDLDRLLCVSSDPEDCQKDYKDSLMYRYLDIHFNSILLNIKMPPQPEATLLEDSIDPDVREGAIFMSKKEKENRIQIRVDKRITVAQLKEKLAPLIGVSSTNFRVYHKISGHEAHEMKRLDMTLVNVDSGSEFLVTRSRVSREVECKIKLYLLLVNNAEFCKFMMESIVVENTQVREFKKQIIEEAKVQGIDCVLELDKMRLRSKRGVYPGAIYLDQQMIRAEREIYVEPLKKPEMKNHHSQIQIYVIRWRPSQFSVDPVEEIILNNNNSKDVNEKLSELSGVPTEYIYCAESRLFPVEMSCFDIENKLEWHPSLFLSPFIIWNEGQVIYY</sequence>
<protein>
    <recommendedName>
        <fullName evidence="1">Death domain-containing protein</fullName>
    </recommendedName>
</protein>